<dbReference type="Proteomes" id="UP001497644">
    <property type="component" value="Unassembled WGS sequence"/>
</dbReference>
<evidence type="ECO:0000313" key="2">
    <source>
        <dbReference type="Proteomes" id="UP001497644"/>
    </source>
</evidence>
<organism evidence="1 2">
    <name type="scientific">Lasius platythorax</name>
    <dbReference type="NCBI Taxonomy" id="488582"/>
    <lineage>
        <taxon>Eukaryota</taxon>
        <taxon>Metazoa</taxon>
        <taxon>Ecdysozoa</taxon>
        <taxon>Arthropoda</taxon>
        <taxon>Hexapoda</taxon>
        <taxon>Insecta</taxon>
        <taxon>Pterygota</taxon>
        <taxon>Neoptera</taxon>
        <taxon>Endopterygota</taxon>
        <taxon>Hymenoptera</taxon>
        <taxon>Apocrita</taxon>
        <taxon>Aculeata</taxon>
        <taxon>Formicoidea</taxon>
        <taxon>Formicidae</taxon>
        <taxon>Formicinae</taxon>
        <taxon>Lasius</taxon>
        <taxon>Lasius</taxon>
    </lineage>
</organism>
<dbReference type="EMBL" id="CAXIPU020000495">
    <property type="protein sequence ID" value="CAL1672335.1"/>
    <property type="molecule type" value="Genomic_DNA"/>
</dbReference>
<reference evidence="1" key="1">
    <citation type="submission" date="2024-04" db="EMBL/GenBank/DDBJ databases">
        <authorList>
            <consortium name="Molecular Ecology Group"/>
        </authorList>
    </citation>
    <scope>NUCLEOTIDE SEQUENCE</scope>
</reference>
<name>A0AAV2MY42_9HYME</name>
<dbReference type="AlphaFoldDB" id="A0AAV2MY42"/>
<keyword evidence="2" id="KW-1185">Reference proteome</keyword>
<sequence length="112" mass="12746">MSTAVRPESLPAPEEACFSQEVLATPNPGTPRGILQDRRTLGRRRKRNHWYCATRDMRGSIILNQYRSMRNADLYHMISGNNSTGLSLKRPAIIAVRERYSNEMEAIDLVKA</sequence>
<comment type="caution">
    <text evidence="1">The sequence shown here is derived from an EMBL/GenBank/DDBJ whole genome shotgun (WGS) entry which is preliminary data.</text>
</comment>
<proteinExistence type="predicted"/>
<gene>
    <name evidence="1" type="ORF">LPLAT_LOCUS7004</name>
</gene>
<protein>
    <submittedName>
        <fullName evidence="1">Uncharacterized protein</fullName>
    </submittedName>
</protein>
<evidence type="ECO:0000313" key="1">
    <source>
        <dbReference type="EMBL" id="CAL1672335.1"/>
    </source>
</evidence>
<accession>A0AAV2MY42</accession>